<evidence type="ECO:0000313" key="1">
    <source>
        <dbReference type="EMBL" id="JAE39416.1"/>
    </source>
</evidence>
<name>A0A0A9HWZ7_ARUDO</name>
<sequence>MVRSKCLYICSYMLDLTKCSGPSSRTTGSLKSLLSIQPRQMLTLS</sequence>
<protein>
    <submittedName>
        <fullName evidence="1">Uncharacterized protein</fullName>
    </submittedName>
</protein>
<accession>A0A0A9HWZ7</accession>
<reference evidence="1" key="2">
    <citation type="journal article" date="2015" name="Data Brief">
        <title>Shoot transcriptome of the giant reed, Arundo donax.</title>
        <authorList>
            <person name="Barrero R.A."/>
            <person name="Guerrero F.D."/>
            <person name="Moolhuijzen P."/>
            <person name="Goolsby J.A."/>
            <person name="Tidwell J."/>
            <person name="Bellgard S.E."/>
            <person name="Bellgard M.I."/>
        </authorList>
    </citation>
    <scope>NUCLEOTIDE SEQUENCE</scope>
    <source>
        <tissue evidence="1">Shoot tissue taken approximately 20 cm above the soil surface</tissue>
    </source>
</reference>
<reference evidence="1" key="1">
    <citation type="submission" date="2014-09" db="EMBL/GenBank/DDBJ databases">
        <authorList>
            <person name="Magalhaes I.L.F."/>
            <person name="Oliveira U."/>
            <person name="Santos F.R."/>
            <person name="Vidigal T.H.D.A."/>
            <person name="Brescovit A.D."/>
            <person name="Santos A.J."/>
        </authorList>
    </citation>
    <scope>NUCLEOTIDE SEQUENCE</scope>
    <source>
        <tissue evidence="1">Shoot tissue taken approximately 20 cm above the soil surface</tissue>
    </source>
</reference>
<dbReference type="EMBL" id="GBRH01158480">
    <property type="protein sequence ID" value="JAE39416.1"/>
    <property type="molecule type" value="Transcribed_RNA"/>
</dbReference>
<proteinExistence type="predicted"/>
<dbReference type="AlphaFoldDB" id="A0A0A9HWZ7"/>
<organism evidence="1">
    <name type="scientific">Arundo donax</name>
    <name type="common">Giant reed</name>
    <name type="synonym">Donax arundinaceus</name>
    <dbReference type="NCBI Taxonomy" id="35708"/>
    <lineage>
        <taxon>Eukaryota</taxon>
        <taxon>Viridiplantae</taxon>
        <taxon>Streptophyta</taxon>
        <taxon>Embryophyta</taxon>
        <taxon>Tracheophyta</taxon>
        <taxon>Spermatophyta</taxon>
        <taxon>Magnoliopsida</taxon>
        <taxon>Liliopsida</taxon>
        <taxon>Poales</taxon>
        <taxon>Poaceae</taxon>
        <taxon>PACMAD clade</taxon>
        <taxon>Arundinoideae</taxon>
        <taxon>Arundineae</taxon>
        <taxon>Arundo</taxon>
    </lineage>
</organism>